<feature type="region of interest" description="Disordered" evidence="1">
    <location>
        <begin position="1"/>
        <end position="21"/>
    </location>
</feature>
<dbReference type="Proteomes" id="UP000664144">
    <property type="component" value="Unassembled WGS sequence"/>
</dbReference>
<evidence type="ECO:0000256" key="1">
    <source>
        <dbReference type="SAM" id="MobiDB-lite"/>
    </source>
</evidence>
<evidence type="ECO:0000313" key="2">
    <source>
        <dbReference type="EMBL" id="MBO0360735.1"/>
    </source>
</evidence>
<accession>A0A939F074</accession>
<sequence>MSNSSKPPKKSTKSASTGERTTIAVEPGVRKLLATAAKETKHTHMEYASAAIRYFAERGLDPVVNNEREGAVIQKRIGDVEQLVVSLGNRLFGWLTQHEKNLNKDLFGFLRSHEKALFDYLQVQEQNVHEHLNDQEQYLLHPIIRELMLTNVEALYGRRLGEQIILKVLGREQTEYPAKHKEFNERRDNDARNKQDRFFDALFKTGTPLSTIPQPTPLPVKAHPAPNMPPPAATDEP</sequence>
<comment type="caution">
    <text evidence="2">The sequence shown here is derived from an EMBL/GenBank/DDBJ whole genome shotgun (WGS) entry which is preliminary data.</text>
</comment>
<proteinExistence type="predicted"/>
<gene>
    <name evidence="2" type="ORF">J0X19_22430</name>
</gene>
<dbReference type="RefSeq" id="WP_206986646.1">
    <property type="nucleotide sequence ID" value="NZ_JAFLQZ010000022.1"/>
</dbReference>
<feature type="compositionally biased region" description="Pro residues" evidence="1">
    <location>
        <begin position="226"/>
        <end position="237"/>
    </location>
</feature>
<reference evidence="2" key="1">
    <citation type="submission" date="2021-03" db="EMBL/GenBank/DDBJ databases">
        <authorList>
            <person name="Kim M.K."/>
        </authorList>
    </citation>
    <scope>NUCLEOTIDE SEQUENCE</scope>
    <source>
        <strain evidence="2">BT186</strain>
    </source>
</reference>
<feature type="region of interest" description="Disordered" evidence="1">
    <location>
        <begin position="206"/>
        <end position="237"/>
    </location>
</feature>
<protein>
    <submittedName>
        <fullName evidence="2">Uncharacterized protein</fullName>
    </submittedName>
</protein>
<dbReference type="AlphaFoldDB" id="A0A939F074"/>
<organism evidence="2 3">
    <name type="scientific">Hymenobacter telluris</name>
    <dbReference type="NCBI Taxonomy" id="2816474"/>
    <lineage>
        <taxon>Bacteria</taxon>
        <taxon>Pseudomonadati</taxon>
        <taxon>Bacteroidota</taxon>
        <taxon>Cytophagia</taxon>
        <taxon>Cytophagales</taxon>
        <taxon>Hymenobacteraceae</taxon>
        <taxon>Hymenobacter</taxon>
    </lineage>
</organism>
<evidence type="ECO:0000313" key="3">
    <source>
        <dbReference type="Proteomes" id="UP000664144"/>
    </source>
</evidence>
<dbReference type="EMBL" id="JAFLQZ010000022">
    <property type="protein sequence ID" value="MBO0360735.1"/>
    <property type="molecule type" value="Genomic_DNA"/>
</dbReference>
<name>A0A939F074_9BACT</name>
<keyword evidence="3" id="KW-1185">Reference proteome</keyword>